<evidence type="ECO:0000313" key="2">
    <source>
        <dbReference type="Proteomes" id="UP001484239"/>
    </source>
</evidence>
<sequence length="173" mass="18272">MSRLKPLLFVIGLSLVSAVTLRWLLGRVSAGMSPPAGVPTVVDSTEVDRRMVGCGQFRFVFDSLGYRSGQWPAEVDEPLAVERVEALFVARHGQVEALVPGGGRRSVGEYLIRRDTAYLTLGAVPGGLRARLGPVGDSLGGRLERSSEEGAGDVVGRLFLSTPVPLPLACGSG</sequence>
<accession>A0ABU9EDJ3</accession>
<evidence type="ECO:0000313" key="1">
    <source>
        <dbReference type="EMBL" id="MEK9502830.1"/>
    </source>
</evidence>
<name>A0ABU9EDJ3_9BACT</name>
<dbReference type="EMBL" id="JBBHLI010000015">
    <property type="protein sequence ID" value="MEK9502830.1"/>
    <property type="molecule type" value="Genomic_DNA"/>
</dbReference>
<reference evidence="1 2" key="1">
    <citation type="submission" date="2024-02" db="EMBL/GenBank/DDBJ databases">
        <title>A novel Gemmatimonadota bacterium.</title>
        <authorList>
            <person name="Du Z.-J."/>
            <person name="Ye Y.-Q."/>
        </authorList>
    </citation>
    <scope>NUCLEOTIDE SEQUENCE [LARGE SCALE GENOMIC DNA]</scope>
    <source>
        <strain evidence="1 2">DH-20</strain>
    </source>
</reference>
<comment type="caution">
    <text evidence="1">The sequence shown here is derived from an EMBL/GenBank/DDBJ whole genome shotgun (WGS) entry which is preliminary data.</text>
</comment>
<proteinExistence type="predicted"/>
<organism evidence="1 2">
    <name type="scientific">Gaopeijia maritima</name>
    <dbReference type="NCBI Taxonomy" id="3119007"/>
    <lineage>
        <taxon>Bacteria</taxon>
        <taxon>Pseudomonadati</taxon>
        <taxon>Gemmatimonadota</taxon>
        <taxon>Longimicrobiia</taxon>
        <taxon>Gaopeijiales</taxon>
        <taxon>Gaopeijiaceae</taxon>
        <taxon>Gaopeijia</taxon>
    </lineage>
</organism>
<protein>
    <submittedName>
        <fullName evidence="1">Uncharacterized protein</fullName>
    </submittedName>
</protein>
<dbReference type="RefSeq" id="WP_405281024.1">
    <property type="nucleotide sequence ID" value="NZ_CP144380.1"/>
</dbReference>
<keyword evidence="2" id="KW-1185">Reference proteome</keyword>
<dbReference type="Proteomes" id="UP001484239">
    <property type="component" value="Unassembled WGS sequence"/>
</dbReference>
<gene>
    <name evidence="1" type="ORF">WI372_17675</name>
</gene>